<dbReference type="InterPro" id="IPR029044">
    <property type="entry name" value="Nucleotide-diphossugar_trans"/>
</dbReference>
<dbReference type="GO" id="GO:0016779">
    <property type="term" value="F:nucleotidyltransferase activity"/>
    <property type="evidence" value="ECO:0007669"/>
    <property type="project" value="UniProtKB-ARBA"/>
</dbReference>
<proteinExistence type="predicted"/>
<keyword evidence="1" id="KW-0460">Magnesium</keyword>
<dbReference type="CDD" id="cd04182">
    <property type="entry name" value="GT_2_like_f"/>
    <property type="match status" value="1"/>
</dbReference>
<dbReference type="PANTHER" id="PTHR43777">
    <property type="entry name" value="MOLYBDENUM COFACTOR CYTIDYLYLTRANSFERASE"/>
    <property type="match status" value="1"/>
</dbReference>
<sequence length="206" mass="21383">MKPIVGIVLLAAGMARRMGSDRNHKLLAEFDGVPLVRRSAFTAVDSDAASVTVVVGHRQNDIRRALAGLPVAIVANPDYATGIASSLRVGIAALEENDVDGALVMLADMPGVTAAVLNRLIAAFRNADGLSVIRAVARGKNGNPVILPRSLYAAIYQLEGDVGARHLIQSSGLSVIDVEIGDAAEMDIDTPEAVRAAGGIPEDDLG</sequence>
<dbReference type="RefSeq" id="WP_080820209.1">
    <property type="nucleotide sequence ID" value="NZ_LT009749.1"/>
</dbReference>
<evidence type="ECO:0000259" key="2">
    <source>
        <dbReference type="Pfam" id="PF12804"/>
    </source>
</evidence>
<dbReference type="PANTHER" id="PTHR43777:SF1">
    <property type="entry name" value="MOLYBDENUM COFACTOR CYTIDYLYLTRANSFERASE"/>
    <property type="match status" value="1"/>
</dbReference>
<organism evidence="3 4">
    <name type="scientific">Agrobacterium deltaense Zutra 3/1</name>
    <dbReference type="NCBI Taxonomy" id="1183427"/>
    <lineage>
        <taxon>Bacteria</taxon>
        <taxon>Pseudomonadati</taxon>
        <taxon>Pseudomonadota</taxon>
        <taxon>Alphaproteobacteria</taxon>
        <taxon>Hyphomicrobiales</taxon>
        <taxon>Rhizobiaceae</taxon>
        <taxon>Rhizobium/Agrobacterium group</taxon>
        <taxon>Agrobacterium</taxon>
    </lineage>
</organism>
<dbReference type="AlphaFoldDB" id="A0A1S7RBU3"/>
<dbReference type="Gene3D" id="3.90.550.10">
    <property type="entry name" value="Spore Coat Polysaccharide Biosynthesis Protein SpsA, Chain A"/>
    <property type="match status" value="1"/>
</dbReference>
<evidence type="ECO:0000313" key="4">
    <source>
        <dbReference type="Proteomes" id="UP000191987"/>
    </source>
</evidence>
<dbReference type="Proteomes" id="UP000191987">
    <property type="component" value="Unassembled WGS sequence"/>
</dbReference>
<dbReference type="InterPro" id="IPR025877">
    <property type="entry name" value="MobA-like_NTP_Trfase"/>
</dbReference>
<protein>
    <submittedName>
        <fullName evidence="3">Putative MobA-like protein</fullName>
    </submittedName>
</protein>
<feature type="domain" description="MobA-like NTP transferase" evidence="2">
    <location>
        <begin position="8"/>
        <end position="170"/>
    </location>
</feature>
<dbReference type="EMBL" id="FBWG01000032">
    <property type="protein sequence ID" value="CUX50180.1"/>
    <property type="molecule type" value="Genomic_DNA"/>
</dbReference>
<accession>A0A1S7RBU3</accession>
<reference evidence="3 4" key="1">
    <citation type="submission" date="2016-01" db="EMBL/GenBank/DDBJ databases">
        <authorList>
            <person name="Oliw E.H."/>
        </authorList>
    </citation>
    <scope>NUCLEOTIDE SEQUENCE [LARGE SCALE GENOMIC DNA]</scope>
    <source>
        <strain evidence="3 4">Zutra 3-1</strain>
    </source>
</reference>
<name>A0A1S7RBU3_9HYPH</name>
<evidence type="ECO:0000313" key="3">
    <source>
        <dbReference type="EMBL" id="CUX50180.1"/>
    </source>
</evidence>
<gene>
    <name evidence="3" type="ORF">AGR7C_Lc140199</name>
</gene>
<dbReference type="SUPFAM" id="SSF53448">
    <property type="entry name" value="Nucleotide-diphospho-sugar transferases"/>
    <property type="match status" value="1"/>
</dbReference>
<dbReference type="Pfam" id="PF12804">
    <property type="entry name" value="NTP_transf_3"/>
    <property type="match status" value="1"/>
</dbReference>
<evidence type="ECO:0000256" key="1">
    <source>
        <dbReference type="ARBA" id="ARBA00022842"/>
    </source>
</evidence>